<feature type="region of interest" description="Disordered" evidence="1">
    <location>
        <begin position="279"/>
        <end position="298"/>
    </location>
</feature>
<dbReference type="RefSeq" id="WP_166122947.1">
    <property type="nucleotide sequence ID" value="NZ_JAPIUX010000017.1"/>
</dbReference>
<feature type="region of interest" description="Disordered" evidence="1">
    <location>
        <begin position="161"/>
        <end position="220"/>
    </location>
</feature>
<comment type="caution">
    <text evidence="2">The sequence shown here is derived from an EMBL/GenBank/DDBJ whole genome shotgun (WGS) entry which is preliminary data.</text>
</comment>
<evidence type="ECO:0000313" key="3">
    <source>
        <dbReference type="Proteomes" id="UP001526446"/>
    </source>
</evidence>
<accession>A0ABT3Q9H8</accession>
<evidence type="ECO:0000256" key="1">
    <source>
        <dbReference type="SAM" id="MobiDB-lite"/>
    </source>
</evidence>
<name>A0ABT3Q9H8_9PROT</name>
<gene>
    <name evidence="2" type="ORF">OQ252_11120</name>
</gene>
<evidence type="ECO:0000313" key="2">
    <source>
        <dbReference type="EMBL" id="MCX2561942.1"/>
    </source>
</evidence>
<protein>
    <submittedName>
        <fullName evidence="2">Histidine phosphatase family protein</fullName>
    </submittedName>
</protein>
<dbReference type="Gene3D" id="3.40.50.1240">
    <property type="entry name" value="Phosphoglycerate mutase-like"/>
    <property type="match status" value="1"/>
</dbReference>
<dbReference type="Proteomes" id="UP001526446">
    <property type="component" value="Unassembled WGS sequence"/>
</dbReference>
<dbReference type="InterPro" id="IPR029033">
    <property type="entry name" value="His_PPase_superfam"/>
</dbReference>
<feature type="compositionally biased region" description="Low complexity" evidence="1">
    <location>
        <begin position="180"/>
        <end position="198"/>
    </location>
</feature>
<keyword evidence="3" id="KW-1185">Reference proteome</keyword>
<sequence length="298" mass="32021">MTARADATPVRLVCLSTGLPDAVRQGRIPERTAMGTLSAPRVSELAQHLARVHASQVFVAGDVLCTGIFQNSSCSENISGTLLSMHENRHGPDAEHQPARYPDLLRIAALRDRDYGTWHGQALRDLPAEALGNLLHDPDFTPPDGESARQFHTRVGAWLKADVPHDPSSHGAARSPTSGQTGAQTPPQTAQKTVPQTARHPPPQTAEQTPPQTPDQPAPQHAISLFGTVLMVVRPAVVRALAAHILGGGPDMDARLDIAPETFSIFTRQADRWRVRMLGSPEHDLPSGGQQDAKRSGS</sequence>
<dbReference type="Pfam" id="PF00300">
    <property type="entry name" value="His_Phos_1"/>
    <property type="match status" value="1"/>
</dbReference>
<reference evidence="2 3" key="1">
    <citation type="submission" date="2022-11" db="EMBL/GenBank/DDBJ databases">
        <title>Genome sequencing of Acetobacter type strain.</title>
        <authorList>
            <person name="Heo J."/>
            <person name="Lee D."/>
            <person name="Han B.-H."/>
            <person name="Hong S.-B."/>
            <person name="Kwon S.-W."/>
        </authorList>
    </citation>
    <scope>NUCLEOTIDE SEQUENCE [LARGE SCALE GENOMIC DNA]</scope>
    <source>
        <strain evidence="2 3">KACC 21251</strain>
    </source>
</reference>
<dbReference type="EMBL" id="JAPIUX010000017">
    <property type="protein sequence ID" value="MCX2561942.1"/>
    <property type="molecule type" value="Genomic_DNA"/>
</dbReference>
<organism evidence="2 3">
    <name type="scientific">Acetobacter farinalis</name>
    <dbReference type="NCBI Taxonomy" id="1260984"/>
    <lineage>
        <taxon>Bacteria</taxon>
        <taxon>Pseudomonadati</taxon>
        <taxon>Pseudomonadota</taxon>
        <taxon>Alphaproteobacteria</taxon>
        <taxon>Acetobacterales</taxon>
        <taxon>Acetobacteraceae</taxon>
        <taxon>Acetobacter</taxon>
    </lineage>
</organism>
<dbReference type="SUPFAM" id="SSF53254">
    <property type="entry name" value="Phosphoglycerate mutase-like"/>
    <property type="match status" value="1"/>
</dbReference>
<proteinExistence type="predicted"/>
<dbReference type="InterPro" id="IPR013078">
    <property type="entry name" value="His_Pase_superF_clade-1"/>
</dbReference>